<dbReference type="OrthoDB" id="439808at2759"/>
<evidence type="ECO:0000256" key="1">
    <source>
        <dbReference type="ARBA" id="ARBA00022884"/>
    </source>
</evidence>
<protein>
    <recommendedName>
        <fullName evidence="4">RRM domain-containing protein</fullName>
    </recommendedName>
</protein>
<evidence type="ECO:0000259" key="4">
    <source>
        <dbReference type="PROSITE" id="PS50102"/>
    </source>
</evidence>
<feature type="region of interest" description="Disordered" evidence="3">
    <location>
        <begin position="511"/>
        <end position="575"/>
    </location>
</feature>
<feature type="compositionally biased region" description="Basic and acidic residues" evidence="3">
    <location>
        <begin position="77"/>
        <end position="92"/>
    </location>
</feature>
<feature type="compositionally biased region" description="Low complexity" evidence="3">
    <location>
        <begin position="562"/>
        <end position="575"/>
    </location>
</feature>
<dbReference type="InterPro" id="IPR034453">
    <property type="entry name" value="MEI2-like_RRM1"/>
</dbReference>
<dbReference type="CDD" id="cd12524">
    <property type="entry name" value="RRM1_MEI2_like"/>
    <property type="match status" value="1"/>
</dbReference>
<feature type="compositionally biased region" description="Basic and acidic residues" evidence="3">
    <location>
        <begin position="342"/>
        <end position="381"/>
    </location>
</feature>
<dbReference type="PANTHER" id="PTHR23189">
    <property type="entry name" value="RNA RECOGNITION MOTIF-CONTAINING"/>
    <property type="match status" value="1"/>
</dbReference>
<dbReference type="Gene3D" id="3.30.70.330">
    <property type="match status" value="2"/>
</dbReference>
<comment type="caution">
    <text evidence="5">The sequence shown here is derived from an EMBL/GenBank/DDBJ whole genome shotgun (WGS) entry which is preliminary data.</text>
</comment>
<feature type="compositionally biased region" description="Polar residues" evidence="3">
    <location>
        <begin position="1"/>
        <end position="13"/>
    </location>
</feature>
<dbReference type="VEuPathDB" id="FungiDB:MUCCIDRAFT_111452"/>
<sequence>MDRNNRYPSSYDNGPNRPPNQYQQQAQQQQYSPQQQHQRQPVYVKQEEDFRRDDYGSNRGGGGGGGGGYRRGGGAMRDQRGGRRHNNDRFNDSRPYNKRPNRPNNFRGGRHNNQDEADQYDSMPPQYDADDSNRLPAHIESRVAREKPCRTLFVRNVQYTIPESEVRAMFEKFGEVKDVFNLIENRGMIFITFYDVRAAEEAKINMQGVFLSDRKIDVHYSLPKEEEERAKCDRTKNQGTLLYTLKNANGELSDYELQSYFGRFGDIKAIRVPHFKKSLAHNFSQAERNQQRLVEFYDSRACVEAYDATYNTEYMGGRWDVAFFWDHPYRDRSNANHRRERNHHERERDEPRGSNRRRSDTVRPPRDYDHYSGGGRKDDRYASNAPPPPQTPATVAPMHQSADPRLQYNPQMPHQLPVGGAPMSNLSASNAAAMPDGQRLEQAQKAQQILSMLAQQPPQQQAASLTSPFQPTNLQSPPPPPPTAFVAPVPPTEDQASQVQQLLGLLSQAAQQQQQHQQQQQQQQQQVVSPQPLIHPSQPGGVAPIPGMDPATALSQLAAMLQQQQQQQQQNNQNQ</sequence>
<evidence type="ECO:0000313" key="6">
    <source>
        <dbReference type="Proteomes" id="UP000077051"/>
    </source>
</evidence>
<dbReference type="Proteomes" id="UP000077051">
    <property type="component" value="Unassembled WGS sequence"/>
</dbReference>
<gene>
    <name evidence="5" type="ORF">MUCCIDRAFT_111452</name>
</gene>
<dbReference type="AlphaFoldDB" id="A0A168K810"/>
<feature type="compositionally biased region" description="Basic and acidic residues" evidence="3">
    <location>
        <begin position="45"/>
        <end position="56"/>
    </location>
</feature>
<dbReference type="PROSITE" id="PS50102">
    <property type="entry name" value="RRM"/>
    <property type="match status" value="1"/>
</dbReference>
<reference evidence="5 6" key="1">
    <citation type="submission" date="2015-06" db="EMBL/GenBank/DDBJ databases">
        <title>Expansion of signal transduction pathways in fungi by whole-genome duplication.</title>
        <authorList>
            <consortium name="DOE Joint Genome Institute"/>
            <person name="Corrochano L.M."/>
            <person name="Kuo A."/>
            <person name="Marcet-Houben M."/>
            <person name="Polaino S."/>
            <person name="Salamov A."/>
            <person name="Villalobos J.M."/>
            <person name="Alvarez M.I."/>
            <person name="Avalos J."/>
            <person name="Benito E.P."/>
            <person name="Benoit I."/>
            <person name="Burger G."/>
            <person name="Camino L.P."/>
            <person name="Canovas D."/>
            <person name="Cerda-Olmedo E."/>
            <person name="Cheng J.-F."/>
            <person name="Dominguez A."/>
            <person name="Elias M."/>
            <person name="Eslava A.P."/>
            <person name="Glaser F."/>
            <person name="Grimwood J."/>
            <person name="Gutierrez G."/>
            <person name="Heitman J."/>
            <person name="Henrissat B."/>
            <person name="Iturriaga E.A."/>
            <person name="Lang B.F."/>
            <person name="Lavin J.L."/>
            <person name="Lee S."/>
            <person name="Li W."/>
            <person name="Lindquist E."/>
            <person name="Lopez-Garcia S."/>
            <person name="Luque E.M."/>
            <person name="Marcos A.T."/>
            <person name="Martin J."/>
            <person name="Mccluskey K."/>
            <person name="Medina H.R."/>
            <person name="Miralles-Duran A."/>
            <person name="Miyazaki A."/>
            <person name="Munoz-Torres E."/>
            <person name="Oguiza J.A."/>
            <person name="Ohm R."/>
            <person name="Olmedo M."/>
            <person name="Orejas M."/>
            <person name="Ortiz-Castellanos L."/>
            <person name="Pisabarro A.G."/>
            <person name="Rodriguez-Romero J."/>
            <person name="Ruiz-Herrera J."/>
            <person name="Ruiz-Vazquez R."/>
            <person name="Sanz C."/>
            <person name="Schackwitz W."/>
            <person name="Schmutz J."/>
            <person name="Shahriari M."/>
            <person name="Shelest E."/>
            <person name="Silva-Franco F."/>
            <person name="Soanes D."/>
            <person name="Syed K."/>
            <person name="Tagua V.G."/>
            <person name="Talbot N.J."/>
            <person name="Thon M."/>
            <person name="De Vries R.P."/>
            <person name="Wiebenga A."/>
            <person name="Yadav J.S."/>
            <person name="Braun E.L."/>
            <person name="Baker S."/>
            <person name="Garre V."/>
            <person name="Horwitz B."/>
            <person name="Torres-Martinez S."/>
            <person name="Idnurm A."/>
            <person name="Herrera-Estrella A."/>
            <person name="Gabaldon T."/>
            <person name="Grigoriev I.V."/>
        </authorList>
    </citation>
    <scope>NUCLEOTIDE SEQUENCE [LARGE SCALE GENOMIC DNA]</scope>
    <source>
        <strain evidence="5 6">CBS 277.49</strain>
    </source>
</reference>
<feature type="compositionally biased region" description="Low complexity" evidence="3">
    <location>
        <begin position="511"/>
        <end position="531"/>
    </location>
</feature>
<dbReference type="InterPro" id="IPR000504">
    <property type="entry name" value="RRM_dom"/>
</dbReference>
<dbReference type="SMART" id="SM00360">
    <property type="entry name" value="RRM"/>
    <property type="match status" value="2"/>
</dbReference>
<feature type="region of interest" description="Disordered" evidence="3">
    <location>
        <begin position="1"/>
        <end position="133"/>
    </location>
</feature>
<dbReference type="GO" id="GO:0003723">
    <property type="term" value="F:RNA binding"/>
    <property type="evidence" value="ECO:0007669"/>
    <property type="project" value="UniProtKB-UniRule"/>
</dbReference>
<dbReference type="InterPro" id="IPR035979">
    <property type="entry name" value="RBD_domain_sf"/>
</dbReference>
<feature type="region of interest" description="Disordered" evidence="3">
    <location>
        <begin position="332"/>
        <end position="497"/>
    </location>
</feature>
<dbReference type="EMBL" id="AMYB01000005">
    <property type="protein sequence ID" value="OAD02096.1"/>
    <property type="molecule type" value="Genomic_DNA"/>
</dbReference>
<feature type="compositionally biased region" description="Low complexity" evidence="3">
    <location>
        <begin position="19"/>
        <end position="41"/>
    </location>
</feature>
<feature type="domain" description="RRM" evidence="4">
    <location>
        <begin position="150"/>
        <end position="223"/>
    </location>
</feature>
<dbReference type="SUPFAM" id="SSF54928">
    <property type="entry name" value="RNA-binding domain, RBD"/>
    <property type="match status" value="1"/>
</dbReference>
<organism evidence="5 6">
    <name type="scientific">Mucor lusitanicus CBS 277.49</name>
    <dbReference type="NCBI Taxonomy" id="747725"/>
    <lineage>
        <taxon>Eukaryota</taxon>
        <taxon>Fungi</taxon>
        <taxon>Fungi incertae sedis</taxon>
        <taxon>Mucoromycota</taxon>
        <taxon>Mucoromycotina</taxon>
        <taxon>Mucoromycetes</taxon>
        <taxon>Mucorales</taxon>
        <taxon>Mucorineae</taxon>
        <taxon>Mucoraceae</taxon>
        <taxon>Mucor</taxon>
    </lineage>
</organism>
<proteinExistence type="predicted"/>
<feature type="compositionally biased region" description="Low complexity" evidence="3">
    <location>
        <begin position="450"/>
        <end position="475"/>
    </location>
</feature>
<evidence type="ECO:0000313" key="5">
    <source>
        <dbReference type="EMBL" id="OAD02096.1"/>
    </source>
</evidence>
<dbReference type="InterPro" id="IPR012677">
    <property type="entry name" value="Nucleotide-bd_a/b_plait_sf"/>
</dbReference>
<accession>A0A168K810</accession>
<feature type="compositionally biased region" description="Gly residues" evidence="3">
    <location>
        <begin position="58"/>
        <end position="75"/>
    </location>
</feature>
<feature type="compositionally biased region" description="Low complexity" evidence="3">
    <location>
        <begin position="421"/>
        <end position="435"/>
    </location>
</feature>
<keyword evidence="6" id="KW-1185">Reference proteome</keyword>
<feature type="compositionally biased region" description="Pro residues" evidence="3">
    <location>
        <begin position="476"/>
        <end position="491"/>
    </location>
</feature>
<evidence type="ECO:0000256" key="2">
    <source>
        <dbReference type="PROSITE-ProRule" id="PRU00176"/>
    </source>
</evidence>
<evidence type="ECO:0000256" key="3">
    <source>
        <dbReference type="SAM" id="MobiDB-lite"/>
    </source>
</evidence>
<keyword evidence="1 2" id="KW-0694">RNA-binding</keyword>
<dbReference type="Pfam" id="PF00076">
    <property type="entry name" value="RRM_1"/>
    <property type="match status" value="1"/>
</dbReference>
<name>A0A168K810_MUCCL</name>